<dbReference type="EMBL" id="AP022870">
    <property type="protein sequence ID" value="BCB82503.1"/>
    <property type="molecule type" value="Genomic_DNA"/>
</dbReference>
<organism evidence="1 2">
    <name type="scientific">Phytohabitans flavus</name>
    <dbReference type="NCBI Taxonomy" id="1076124"/>
    <lineage>
        <taxon>Bacteria</taxon>
        <taxon>Bacillati</taxon>
        <taxon>Actinomycetota</taxon>
        <taxon>Actinomycetes</taxon>
        <taxon>Micromonosporales</taxon>
        <taxon>Micromonosporaceae</taxon>
    </lineage>
</organism>
<keyword evidence="2" id="KW-1185">Reference proteome</keyword>
<reference evidence="1 2" key="1">
    <citation type="submission" date="2020-03" db="EMBL/GenBank/DDBJ databases">
        <title>Whole genome shotgun sequence of Phytohabitans flavus NBRC 107702.</title>
        <authorList>
            <person name="Komaki H."/>
            <person name="Tamura T."/>
        </authorList>
    </citation>
    <scope>NUCLEOTIDE SEQUENCE [LARGE SCALE GENOMIC DNA]</scope>
    <source>
        <strain evidence="1 2">NBRC 107702</strain>
    </source>
</reference>
<proteinExistence type="predicted"/>
<dbReference type="AlphaFoldDB" id="A0A6F8Y906"/>
<evidence type="ECO:0000313" key="2">
    <source>
        <dbReference type="Proteomes" id="UP000502508"/>
    </source>
</evidence>
<evidence type="ECO:0008006" key="3">
    <source>
        <dbReference type="Google" id="ProtNLM"/>
    </source>
</evidence>
<dbReference type="KEGG" id="pfla:Pflav_089130"/>
<gene>
    <name evidence="1" type="ORF">Pflav_089130</name>
</gene>
<evidence type="ECO:0000313" key="1">
    <source>
        <dbReference type="EMBL" id="BCB82503.1"/>
    </source>
</evidence>
<reference evidence="1 2" key="2">
    <citation type="submission" date="2020-03" db="EMBL/GenBank/DDBJ databases">
        <authorList>
            <person name="Ichikawa N."/>
            <person name="Kimura A."/>
            <person name="Kitahashi Y."/>
            <person name="Uohara A."/>
        </authorList>
    </citation>
    <scope>NUCLEOTIDE SEQUENCE [LARGE SCALE GENOMIC DNA]</scope>
    <source>
        <strain evidence="1 2">NBRC 107702</strain>
    </source>
</reference>
<sequence>MAVGSFLDIQDDPNEVSGTGAILRSIGTSFKGQAQGILAEINAVNAERPWGGDQYGQAFEQTYNVVPEGSDMPLRDAVDDGLSRAGDGLIKPADKTILAMTQYQGVDEDNRADINRANL</sequence>
<protein>
    <recommendedName>
        <fullName evidence="3">WXG100 family type VII secretion target</fullName>
    </recommendedName>
</protein>
<accession>A0A6F8Y906</accession>
<dbReference type="Proteomes" id="UP000502508">
    <property type="component" value="Chromosome"/>
</dbReference>
<name>A0A6F8Y906_9ACTN</name>